<dbReference type="InterPro" id="IPR002562">
    <property type="entry name" value="3'-5'_exonuclease_dom"/>
</dbReference>
<evidence type="ECO:0000256" key="3">
    <source>
        <dbReference type="ARBA" id="ARBA00015749"/>
    </source>
</evidence>
<comment type="similarity">
    <text evidence="1">Belongs to the DNA polymerase type-A family.</text>
</comment>
<comment type="catalytic activity">
    <reaction evidence="10">
        <text>DNA(n) + a 2'-deoxyribonucleoside 5'-triphosphate = DNA(n+1) + diphosphate</text>
        <dbReference type="Rhea" id="RHEA:22508"/>
        <dbReference type="Rhea" id="RHEA-COMP:17339"/>
        <dbReference type="Rhea" id="RHEA-COMP:17340"/>
        <dbReference type="ChEBI" id="CHEBI:33019"/>
        <dbReference type="ChEBI" id="CHEBI:61560"/>
        <dbReference type="ChEBI" id="CHEBI:173112"/>
        <dbReference type="EC" id="2.7.7.7"/>
    </reaction>
</comment>
<sequence>MSAEWWRSADGDGYTSNIDHADPWDITRKSTARAWVAAGEEPDMVAALARYNRENPRGRRDMTKPNPFRDMASQVEDGRKETQEAMLARSKEPAVEIPFSAIFSDPEPVAEETHVTETGVTYVEESFLPETKAAPVESIGVSATPDGPVAETMAEVLQDGPPLTIRADRWLAPNIHQLPRIDVPDHQAYYPHISAWLATGQAARDAVDILPAGAVVAVDTETMGLGADSFTLKCFTAAWESSAGTVSVLLDPTRRDDDRDATREILTRAGTIVIQNAAFDVPPLYQNGLMAMDQISKVHDTAVYARMAYPDRSVSKSLEALAPRLVNFPTAEVTMAQLFKANGMTVAEGFRAFDIDRPIYRLGAMADTVATLRLLPQIQAATWSRLAEGHPFGEFGLDSEGAMAVMEREQQVNRIMLRRSARGLGVDTDYLATYEETHARELTAARDALAAEDLDPDAGNLGFLLVSKLEAKGELPANWPRTDSGRLRATKDDLPKLDHPLAASARKVAELGKVTGYLTKVNDMVKVTGRVHPQVGILGASTTGRMAYSWPELQQFPADARPIIVSESGLTSVDWSQIEPVVMANCAKDWGFLEPFEAGGDLYAPIVEAAGVTRKVAKVLLLAAMYGQGRQSMAAALGIGVEEAKRLQDGMFSAMPTTKAFMDQLRGIGEREGLIITADGRVIPVPVINGQRMAYKAVNYFCQGSAYSVLADTIIRMEAAGLGDSIHLALHDELVVDTEAAEAVAEIMRTPPEFLLKWTGGRVPVFKTDANDMGRTWLYV</sequence>
<dbReference type="InterPro" id="IPR001098">
    <property type="entry name" value="DNA-dir_DNA_pol_A_palm_dom"/>
</dbReference>
<dbReference type="InterPro" id="IPR036397">
    <property type="entry name" value="RNaseH_sf"/>
</dbReference>
<keyword evidence="9" id="KW-0238">DNA-binding</keyword>
<dbReference type="Proteomes" id="UP000241392">
    <property type="component" value="Segment"/>
</dbReference>
<keyword evidence="6" id="KW-0235">DNA replication</keyword>
<evidence type="ECO:0000313" key="13">
    <source>
        <dbReference type="EMBL" id="ATW59107.1"/>
    </source>
</evidence>
<dbReference type="SUPFAM" id="SSF56672">
    <property type="entry name" value="DNA/RNA polymerases"/>
    <property type="match status" value="1"/>
</dbReference>
<dbReference type="Gene3D" id="1.10.150.20">
    <property type="entry name" value="5' to 3' exonuclease, C-terminal subdomain"/>
    <property type="match status" value="1"/>
</dbReference>
<dbReference type="OrthoDB" id="3071at10239"/>
<dbReference type="SUPFAM" id="SSF53098">
    <property type="entry name" value="Ribonuclease H-like"/>
    <property type="match status" value="1"/>
</dbReference>
<keyword evidence="4" id="KW-0808">Transferase</keyword>
<name>A0A2H4PA62_9CAUD</name>
<dbReference type="EMBL" id="MG198784">
    <property type="protein sequence ID" value="ATW59107.1"/>
    <property type="molecule type" value="Genomic_DNA"/>
</dbReference>
<dbReference type="GO" id="GO:0008408">
    <property type="term" value="F:3'-5' exonuclease activity"/>
    <property type="evidence" value="ECO:0007669"/>
    <property type="project" value="InterPro"/>
</dbReference>
<dbReference type="PANTHER" id="PTHR10133">
    <property type="entry name" value="DNA POLYMERASE I"/>
    <property type="match status" value="1"/>
</dbReference>
<dbReference type="SMART" id="SM00482">
    <property type="entry name" value="POLAc"/>
    <property type="match status" value="1"/>
</dbReference>
<dbReference type="EC" id="2.7.7.7" evidence="2"/>
<organism evidence="13 14">
    <name type="scientific">Gordonia phage Gustav</name>
    <dbReference type="NCBI Taxonomy" id="2047872"/>
    <lineage>
        <taxon>Viruses</taxon>
        <taxon>Duplodnaviria</taxon>
        <taxon>Heunggongvirae</taxon>
        <taxon>Uroviricota</taxon>
        <taxon>Caudoviricetes</taxon>
        <taxon>Gustavvirus</taxon>
        <taxon>Gustavvirus gustav</taxon>
    </lineage>
</organism>
<evidence type="ECO:0000256" key="6">
    <source>
        <dbReference type="ARBA" id="ARBA00022705"/>
    </source>
</evidence>
<feature type="domain" description="DNA-directed DNA polymerase family A palm" evidence="12">
    <location>
        <begin position="559"/>
        <end position="742"/>
    </location>
</feature>
<keyword evidence="7" id="KW-0239">DNA-directed DNA polymerase</keyword>
<dbReference type="PANTHER" id="PTHR10133:SF27">
    <property type="entry name" value="DNA POLYMERASE NU"/>
    <property type="match status" value="1"/>
</dbReference>
<evidence type="ECO:0000313" key="14">
    <source>
        <dbReference type="Proteomes" id="UP000241392"/>
    </source>
</evidence>
<evidence type="ECO:0000256" key="10">
    <source>
        <dbReference type="ARBA" id="ARBA00049244"/>
    </source>
</evidence>
<dbReference type="Pfam" id="PF01612">
    <property type="entry name" value="DNA_pol_A_exo1"/>
    <property type="match status" value="1"/>
</dbReference>
<evidence type="ECO:0000256" key="4">
    <source>
        <dbReference type="ARBA" id="ARBA00022679"/>
    </source>
</evidence>
<dbReference type="InterPro" id="IPR043502">
    <property type="entry name" value="DNA/RNA_pol_sf"/>
</dbReference>
<dbReference type="GO" id="GO:0039693">
    <property type="term" value="P:viral DNA genome replication"/>
    <property type="evidence" value="ECO:0007669"/>
    <property type="project" value="UniProtKB-KW"/>
</dbReference>
<dbReference type="InterPro" id="IPR002298">
    <property type="entry name" value="DNA_polymerase_A"/>
</dbReference>
<dbReference type="InterPro" id="IPR019760">
    <property type="entry name" value="DNA-dir_DNA_pol_A_CS"/>
</dbReference>
<evidence type="ECO:0000256" key="9">
    <source>
        <dbReference type="ARBA" id="ARBA00023125"/>
    </source>
</evidence>
<reference evidence="14" key="1">
    <citation type="submission" date="2017-10" db="EMBL/GenBank/DDBJ databases">
        <authorList>
            <person name="Banno H."/>
            <person name="Chua N.-H."/>
        </authorList>
    </citation>
    <scope>NUCLEOTIDE SEQUENCE [LARGE SCALE GENOMIC DNA]</scope>
</reference>
<evidence type="ECO:0000256" key="7">
    <source>
        <dbReference type="ARBA" id="ARBA00022932"/>
    </source>
</evidence>
<dbReference type="GO" id="GO:0003887">
    <property type="term" value="F:DNA-directed DNA polymerase activity"/>
    <property type="evidence" value="ECO:0007669"/>
    <property type="project" value="UniProtKB-KW"/>
</dbReference>
<keyword evidence="8" id="KW-1194">Viral DNA replication</keyword>
<dbReference type="GO" id="GO:0006302">
    <property type="term" value="P:double-strand break repair"/>
    <property type="evidence" value="ECO:0007669"/>
    <property type="project" value="TreeGrafter"/>
</dbReference>
<gene>
    <name evidence="13" type="ORF">PHIRE_GUSTAV_47</name>
</gene>
<dbReference type="GO" id="GO:0003677">
    <property type="term" value="F:DNA binding"/>
    <property type="evidence" value="ECO:0007669"/>
    <property type="project" value="UniProtKB-KW"/>
</dbReference>
<protein>
    <recommendedName>
        <fullName evidence="3">DNA polymerase</fullName>
        <ecNumber evidence="2">2.7.7.7</ecNumber>
    </recommendedName>
</protein>
<keyword evidence="14" id="KW-1185">Reference proteome</keyword>
<accession>A0A2H4PA62</accession>
<dbReference type="Gene3D" id="3.30.70.370">
    <property type="match status" value="1"/>
</dbReference>
<evidence type="ECO:0000256" key="5">
    <source>
        <dbReference type="ARBA" id="ARBA00022695"/>
    </source>
</evidence>
<proteinExistence type="inferred from homology"/>
<evidence type="ECO:0000259" key="12">
    <source>
        <dbReference type="SMART" id="SM00482"/>
    </source>
</evidence>
<evidence type="ECO:0000256" key="2">
    <source>
        <dbReference type="ARBA" id="ARBA00012417"/>
    </source>
</evidence>
<evidence type="ECO:0000256" key="11">
    <source>
        <dbReference type="SAM" id="MobiDB-lite"/>
    </source>
</evidence>
<dbReference type="InterPro" id="IPR012337">
    <property type="entry name" value="RNaseH-like_sf"/>
</dbReference>
<dbReference type="Pfam" id="PF00476">
    <property type="entry name" value="DNA_pol_A"/>
    <property type="match status" value="1"/>
</dbReference>
<dbReference type="GO" id="GO:0006261">
    <property type="term" value="P:DNA-templated DNA replication"/>
    <property type="evidence" value="ECO:0007669"/>
    <property type="project" value="InterPro"/>
</dbReference>
<dbReference type="PROSITE" id="PS00447">
    <property type="entry name" value="DNA_POLYMERASE_A"/>
    <property type="match status" value="1"/>
</dbReference>
<dbReference type="Gene3D" id="3.30.420.10">
    <property type="entry name" value="Ribonuclease H-like superfamily/Ribonuclease H"/>
    <property type="match status" value="1"/>
</dbReference>
<feature type="region of interest" description="Disordered" evidence="11">
    <location>
        <begin position="1"/>
        <end position="22"/>
    </location>
</feature>
<evidence type="ECO:0000256" key="8">
    <source>
        <dbReference type="ARBA" id="ARBA00023109"/>
    </source>
</evidence>
<evidence type="ECO:0000256" key="1">
    <source>
        <dbReference type="ARBA" id="ARBA00007705"/>
    </source>
</evidence>
<keyword evidence="5" id="KW-0548">Nucleotidyltransferase</keyword>